<feature type="transmembrane region" description="Helical" evidence="1">
    <location>
        <begin position="6"/>
        <end position="29"/>
    </location>
</feature>
<reference evidence="2 3" key="1">
    <citation type="journal article" date="2019" name="Sci. Rep.">
        <title>Comparative genomics of chytrid fungi reveal insights into the obligate biotrophic and pathogenic lifestyle of Synchytrium endobioticum.</title>
        <authorList>
            <person name="van de Vossenberg B.T.L.H."/>
            <person name="Warris S."/>
            <person name="Nguyen H.D.T."/>
            <person name="van Gent-Pelzer M.P.E."/>
            <person name="Joly D.L."/>
            <person name="van de Geest H.C."/>
            <person name="Bonants P.J.M."/>
            <person name="Smith D.S."/>
            <person name="Levesque C.A."/>
            <person name="van der Lee T.A.J."/>
        </authorList>
    </citation>
    <scope>NUCLEOTIDE SEQUENCE [LARGE SCALE GENOMIC DNA]</scope>
    <source>
        <strain evidence="2 3">JEL517</strain>
    </source>
</reference>
<organism evidence="2 3">
    <name type="scientific">Synchytrium microbalum</name>
    <dbReference type="NCBI Taxonomy" id="1806994"/>
    <lineage>
        <taxon>Eukaryota</taxon>
        <taxon>Fungi</taxon>
        <taxon>Fungi incertae sedis</taxon>
        <taxon>Chytridiomycota</taxon>
        <taxon>Chytridiomycota incertae sedis</taxon>
        <taxon>Chytridiomycetes</taxon>
        <taxon>Synchytriales</taxon>
        <taxon>Synchytriaceae</taxon>
        <taxon>Synchytrium</taxon>
    </lineage>
</organism>
<dbReference type="InterPro" id="IPR006594">
    <property type="entry name" value="LisH"/>
</dbReference>
<feature type="transmembrane region" description="Helical" evidence="1">
    <location>
        <begin position="68"/>
        <end position="87"/>
    </location>
</feature>
<dbReference type="RefSeq" id="XP_031026948.1">
    <property type="nucleotide sequence ID" value="XM_031167090.1"/>
</dbReference>
<dbReference type="EMBL" id="QEAO01000004">
    <property type="protein sequence ID" value="TPX36734.1"/>
    <property type="molecule type" value="Genomic_DNA"/>
</dbReference>
<keyword evidence="1" id="KW-0472">Membrane</keyword>
<dbReference type="GeneID" id="42002387"/>
<evidence type="ECO:0000313" key="3">
    <source>
        <dbReference type="Proteomes" id="UP000319731"/>
    </source>
</evidence>
<evidence type="ECO:0000256" key="1">
    <source>
        <dbReference type="SAM" id="Phobius"/>
    </source>
</evidence>
<dbReference type="Proteomes" id="UP000319731">
    <property type="component" value="Unassembled WGS sequence"/>
</dbReference>
<dbReference type="AlphaFoldDB" id="A0A507CFM7"/>
<sequence>MTTTPAVRLGFGIAILCIGVVLLLLWTLWWMYRSSKESIEHGRGQLPWEGYIGDAMGGRVPAIRTIRVVQTILSVVIMVVGVVLIVLDIELNQEFTTSTLRPLSTHVQLFPKWNPSVIALPFILSAFCKDIGCGGSGSLLLRAGGSIVLEYLNSRGFDSAMSVYTPECGLTVSTQVLTEREIWELLHLERPVGTMAKLKRTIADHDDSTPLLVRILDGLARLGDLLLSNREVQTDPSLVEFFDMWTHSHSSFGADLTAGNADGEYAQRIDATHPHALVL</sequence>
<dbReference type="Pfam" id="PF16045">
    <property type="entry name" value="LisH_2"/>
    <property type="match status" value="1"/>
</dbReference>
<dbReference type="OrthoDB" id="206339at2759"/>
<evidence type="ECO:0000313" key="2">
    <source>
        <dbReference type="EMBL" id="TPX36734.1"/>
    </source>
</evidence>
<keyword evidence="1" id="KW-0812">Transmembrane</keyword>
<gene>
    <name evidence="2" type="ORF">SmJEL517_g01162</name>
</gene>
<dbReference type="PROSITE" id="PS50896">
    <property type="entry name" value="LISH"/>
    <property type="match status" value="1"/>
</dbReference>
<keyword evidence="1" id="KW-1133">Transmembrane helix</keyword>
<accession>A0A507CFM7</accession>
<protein>
    <submittedName>
        <fullName evidence="2">Uncharacterized protein</fullName>
    </submittedName>
</protein>
<name>A0A507CFM7_9FUNG</name>
<keyword evidence="3" id="KW-1185">Reference proteome</keyword>
<proteinExistence type="predicted"/>
<comment type="caution">
    <text evidence="2">The sequence shown here is derived from an EMBL/GenBank/DDBJ whole genome shotgun (WGS) entry which is preliminary data.</text>
</comment>